<reference evidence="2 3" key="1">
    <citation type="submission" date="2017-06" db="EMBL/GenBank/DDBJ databases">
        <title>Complete genome sequence of Paenibacillus odorifer CBA7130.</title>
        <authorList>
            <person name="Nam Y.-D."/>
            <person name="Kang J."/>
            <person name="Chung W.-H."/>
        </authorList>
    </citation>
    <scope>NUCLEOTIDE SEQUENCE [LARGE SCALE GENOMIC DNA]</scope>
    <source>
        <strain evidence="2 3">CBA7130</strain>
    </source>
</reference>
<evidence type="ECO:0000313" key="2">
    <source>
        <dbReference type="EMBL" id="AWV35166.1"/>
    </source>
</evidence>
<feature type="transmembrane region" description="Helical" evidence="1">
    <location>
        <begin position="6"/>
        <end position="29"/>
    </location>
</feature>
<dbReference type="Proteomes" id="UP000249163">
    <property type="component" value="Chromosome"/>
</dbReference>
<protein>
    <recommendedName>
        <fullName evidence="4">DUF4760 domain-containing protein</fullName>
    </recommendedName>
</protein>
<evidence type="ECO:0000256" key="1">
    <source>
        <dbReference type="SAM" id="Phobius"/>
    </source>
</evidence>
<proteinExistence type="predicted"/>
<keyword evidence="1" id="KW-1133">Transmembrane helix</keyword>
<evidence type="ECO:0000313" key="3">
    <source>
        <dbReference type="Proteomes" id="UP000249163"/>
    </source>
</evidence>
<name>A0AAD0KME5_9BACL</name>
<keyword evidence="1" id="KW-0472">Membrane</keyword>
<evidence type="ECO:0008006" key="4">
    <source>
        <dbReference type="Google" id="ProtNLM"/>
    </source>
</evidence>
<dbReference type="AlphaFoldDB" id="A0AAD0KME5"/>
<keyword evidence="1" id="KW-0812">Transmembrane</keyword>
<gene>
    <name evidence="2" type="ORF">CD191_22415</name>
</gene>
<dbReference type="EMBL" id="CP021965">
    <property type="protein sequence ID" value="AWV35166.1"/>
    <property type="molecule type" value="Genomic_DNA"/>
</dbReference>
<organism evidence="2 3">
    <name type="scientific">Paenibacillus odorifer</name>
    <dbReference type="NCBI Taxonomy" id="189426"/>
    <lineage>
        <taxon>Bacteria</taxon>
        <taxon>Bacillati</taxon>
        <taxon>Bacillota</taxon>
        <taxon>Bacilli</taxon>
        <taxon>Bacillales</taxon>
        <taxon>Paenibacillaceae</taxon>
        <taxon>Paenibacillus</taxon>
    </lineage>
</organism>
<dbReference type="RefSeq" id="WP_111505169.1">
    <property type="nucleotide sequence ID" value="NZ_CP021965.1"/>
</dbReference>
<accession>A0AAD0KME5</accession>
<sequence>MNQIPVQLMSAVISAAVAVLIFFALHFLIEPTKEKRKFAQERLQKLYSPLYALILARGRVYKDTMRNTPKDKVSLGSIKDHPFITREFMDEIIFKNMAYASTELMDSWSSYVSRGSDPLEIAVIENLIKVSVKDFHKLRKKLGLDYDETELKTGIPKIFED</sequence>